<gene>
    <name evidence="1" type="ORF">Harvfovirus54_1</name>
</gene>
<organism evidence="1">
    <name type="scientific">Harvfovirus sp</name>
    <dbReference type="NCBI Taxonomy" id="2487768"/>
    <lineage>
        <taxon>Viruses</taxon>
        <taxon>Varidnaviria</taxon>
        <taxon>Bamfordvirae</taxon>
        <taxon>Nucleocytoviricota</taxon>
        <taxon>Megaviricetes</taxon>
        <taxon>Imitervirales</taxon>
        <taxon>Mimiviridae</taxon>
        <taxon>Klosneuvirinae</taxon>
    </lineage>
</organism>
<dbReference type="EMBL" id="MK072296">
    <property type="protein sequence ID" value="AYV81704.1"/>
    <property type="molecule type" value="Genomic_DNA"/>
</dbReference>
<name>A0A3G5A5C2_9VIRU</name>
<protein>
    <submittedName>
        <fullName evidence="1">Uncharacterized protein</fullName>
    </submittedName>
</protein>
<reference evidence="1" key="1">
    <citation type="submission" date="2018-10" db="EMBL/GenBank/DDBJ databases">
        <title>Hidden diversity of soil giant viruses.</title>
        <authorList>
            <person name="Schulz F."/>
            <person name="Alteio L."/>
            <person name="Goudeau D."/>
            <person name="Ryan E.M."/>
            <person name="Malmstrom R.R."/>
            <person name="Blanchard J."/>
            <person name="Woyke T."/>
        </authorList>
    </citation>
    <scope>NUCLEOTIDE SEQUENCE</scope>
    <source>
        <strain evidence="1">HAV1</strain>
    </source>
</reference>
<sequence length="49" mass="5600">SNQSVRVRYQIMSLINVGGFILTEYIMKMLDKYSAICIEMEAIGEGRNI</sequence>
<proteinExistence type="predicted"/>
<feature type="non-terminal residue" evidence="1">
    <location>
        <position position="1"/>
    </location>
</feature>
<evidence type="ECO:0000313" key="1">
    <source>
        <dbReference type="EMBL" id="AYV81704.1"/>
    </source>
</evidence>
<accession>A0A3G5A5C2</accession>